<dbReference type="InterPro" id="IPR027443">
    <property type="entry name" value="IPNS-like_sf"/>
</dbReference>
<proteinExistence type="inferred from homology"/>
<evidence type="ECO:0000256" key="1">
    <source>
        <dbReference type="ARBA" id="ARBA00007730"/>
    </source>
</evidence>
<dbReference type="Pfam" id="PF05118">
    <property type="entry name" value="Asp_Arg_Hydrox"/>
    <property type="match status" value="1"/>
</dbReference>
<name>A0A7R9ZXZ1_9DINO</name>
<dbReference type="EMBL" id="HBEG01004128">
    <property type="protein sequence ID" value="CAD8346698.1"/>
    <property type="molecule type" value="Transcribed_RNA"/>
</dbReference>
<evidence type="ECO:0000259" key="2">
    <source>
        <dbReference type="Pfam" id="PF05118"/>
    </source>
</evidence>
<reference evidence="3" key="1">
    <citation type="submission" date="2021-01" db="EMBL/GenBank/DDBJ databases">
        <authorList>
            <person name="Corre E."/>
            <person name="Pelletier E."/>
            <person name="Niang G."/>
            <person name="Scheremetjew M."/>
            <person name="Finn R."/>
            <person name="Kale V."/>
            <person name="Holt S."/>
            <person name="Cochrane G."/>
            <person name="Meng A."/>
            <person name="Brown T."/>
            <person name="Cohen L."/>
        </authorList>
    </citation>
    <scope>NUCLEOTIDE SEQUENCE</scope>
    <source>
        <strain evidence="3">Pbaha01</strain>
    </source>
</reference>
<dbReference type="AlphaFoldDB" id="A0A7R9ZXZ1"/>
<accession>A0A7R9ZXZ1</accession>
<comment type="similarity">
    <text evidence="1">Belongs to the aspartyl/asparaginyl beta-hydroxylase family.</text>
</comment>
<organism evidence="3">
    <name type="scientific">Pyrodinium bahamense</name>
    <dbReference type="NCBI Taxonomy" id="73915"/>
    <lineage>
        <taxon>Eukaryota</taxon>
        <taxon>Sar</taxon>
        <taxon>Alveolata</taxon>
        <taxon>Dinophyceae</taxon>
        <taxon>Gonyaulacales</taxon>
        <taxon>Pyrocystaceae</taxon>
        <taxon>Pyrodinium</taxon>
    </lineage>
</organism>
<feature type="domain" description="Aspartyl/asparaginy/proline hydroxylase" evidence="2">
    <location>
        <begin position="23"/>
        <end position="102"/>
    </location>
</feature>
<dbReference type="InterPro" id="IPR007803">
    <property type="entry name" value="Asp/Arg/Pro-Hydrxlase"/>
</dbReference>
<dbReference type="Gene3D" id="2.60.120.330">
    <property type="entry name" value="B-lactam Antibiotic, Isopenicillin N Synthase, Chain"/>
    <property type="match status" value="1"/>
</dbReference>
<protein>
    <recommendedName>
        <fullName evidence="2">Aspartyl/asparaginy/proline hydroxylase domain-containing protein</fullName>
    </recommendedName>
</protein>
<sequence length="353" mass="39264">MEASGLRVARVALSVVGSWETTQSSVYITPHGSAWLGRQRLSCTILASEGTTSTMIIAGEAPRVYEEGTCFWFDESFTHEVVHAAQGTERLRATLYVDALHPGYYRPDGHDVEVGHGPGSLGAWQDHIAGALEGELEYQSAPFHRRVPGLDLLRPQQAGPHVYRVKAPDPRPWVELAVLLQREHADTCILGDGGALFHDVAFRGTFGPSGKVVTTAILLGIFRRVEGLLHNYDILEEQAQGGMAVMLERLRRVSLVDLETLRDELWACAGLGCRYCPPMEISGLCTWGLTPKVRMELFESFAELMRVEPFRLERWFHFLGFEVPPPLGWGLRPEVYNAFIGGRSEEIVQIVRG</sequence>
<evidence type="ECO:0000313" key="3">
    <source>
        <dbReference type="EMBL" id="CAD8346698.1"/>
    </source>
</evidence>
<gene>
    <name evidence="3" type="ORF">PBAH0796_LOCUS2436</name>
</gene>